<name>V6DFU8_9BACT</name>
<dbReference type="EMBL" id="HG793133">
    <property type="protein sequence ID" value="CDK30445.1"/>
    <property type="molecule type" value="Genomic_DNA"/>
</dbReference>
<sequence length="186" mass="20868">MLRNFYIKYMVVMFLVSNYAVGMVVPKYNYELVAYAQLKQAKEVLELIDLGADVNSYDALGHTVLMFACQNDDINLIKTLIKKGADVTKQDVYGKTAISYTKSKAAKDLILATIFSKDIKVQDALKELALKSKKNKIGIQRSKKASSLKKCGSKKKRVRFAFQCGIAGCDEIFSNPKELINHEDSH</sequence>
<feature type="domain" description="C2H2-type" evidence="4">
    <location>
        <begin position="162"/>
        <end position="186"/>
    </location>
</feature>
<evidence type="ECO:0000313" key="5">
    <source>
        <dbReference type="EMBL" id="CDK30445.1"/>
    </source>
</evidence>
<keyword evidence="1" id="KW-0677">Repeat</keyword>
<evidence type="ECO:0000256" key="3">
    <source>
        <dbReference type="PROSITE-ProRule" id="PRU00023"/>
    </source>
</evidence>
<dbReference type="GO" id="GO:0085020">
    <property type="term" value="P:protein K6-linked ubiquitination"/>
    <property type="evidence" value="ECO:0007669"/>
    <property type="project" value="TreeGrafter"/>
</dbReference>
<dbReference type="PANTHER" id="PTHR24171">
    <property type="entry name" value="ANKYRIN REPEAT DOMAIN-CONTAINING PROTEIN 39-RELATED"/>
    <property type="match status" value="1"/>
</dbReference>
<dbReference type="PROSITE" id="PS50297">
    <property type="entry name" value="ANK_REP_REGION"/>
    <property type="match status" value="1"/>
</dbReference>
<dbReference type="Pfam" id="PF12796">
    <property type="entry name" value="Ank_2"/>
    <property type="match status" value="1"/>
</dbReference>
<dbReference type="PROSITE" id="PS50088">
    <property type="entry name" value="ANK_REPEAT"/>
    <property type="match status" value="1"/>
</dbReference>
<keyword evidence="2 3" id="KW-0040">ANK repeat</keyword>
<feature type="repeat" description="ANK" evidence="3">
    <location>
        <begin position="60"/>
        <end position="92"/>
    </location>
</feature>
<dbReference type="PANTHER" id="PTHR24171:SF8">
    <property type="entry name" value="BRCA1-ASSOCIATED RING DOMAIN PROTEIN 1"/>
    <property type="match status" value="1"/>
</dbReference>
<evidence type="ECO:0000256" key="1">
    <source>
        <dbReference type="ARBA" id="ARBA00022737"/>
    </source>
</evidence>
<dbReference type="PROSITE" id="PS00028">
    <property type="entry name" value="ZINC_FINGER_C2H2_1"/>
    <property type="match status" value="1"/>
</dbReference>
<keyword evidence="6" id="KW-1185">Reference proteome</keyword>
<dbReference type="Gene3D" id="1.25.40.20">
    <property type="entry name" value="Ankyrin repeat-containing domain"/>
    <property type="match status" value="1"/>
</dbReference>
<evidence type="ECO:0000256" key="2">
    <source>
        <dbReference type="ARBA" id="ARBA00023043"/>
    </source>
</evidence>
<evidence type="ECO:0000313" key="6">
    <source>
        <dbReference type="Proteomes" id="UP000018769"/>
    </source>
</evidence>
<gene>
    <name evidence="5" type="ORF">BABL1_gene_572</name>
</gene>
<dbReference type="InterPro" id="IPR002110">
    <property type="entry name" value="Ankyrin_rpt"/>
</dbReference>
<dbReference type="InterPro" id="IPR036770">
    <property type="entry name" value="Ankyrin_rpt-contain_sf"/>
</dbReference>
<evidence type="ECO:0000259" key="4">
    <source>
        <dbReference type="PROSITE" id="PS50157"/>
    </source>
</evidence>
<accession>V6DFU8</accession>
<dbReference type="SUPFAM" id="SSF48403">
    <property type="entry name" value="Ankyrin repeat"/>
    <property type="match status" value="1"/>
</dbReference>
<dbReference type="GO" id="GO:0004842">
    <property type="term" value="F:ubiquitin-protein transferase activity"/>
    <property type="evidence" value="ECO:0007669"/>
    <property type="project" value="TreeGrafter"/>
</dbReference>
<dbReference type="KEGG" id="dpb:BABL1_gene_572"/>
<dbReference type="STRING" id="673862.BABL1_gene_572"/>
<dbReference type="InterPro" id="IPR013087">
    <property type="entry name" value="Znf_C2H2_type"/>
</dbReference>
<organism evidence="5 6">
    <name type="scientific">Candidatus Babela massiliensis</name>
    <dbReference type="NCBI Taxonomy" id="673862"/>
    <lineage>
        <taxon>Bacteria</taxon>
        <taxon>Candidatus Babelota</taxon>
        <taxon>Candidatus Babeliae</taxon>
        <taxon>Candidatus Babeliales</taxon>
        <taxon>Candidatus Babeliaceae</taxon>
        <taxon>Candidatus Babela</taxon>
    </lineage>
</organism>
<reference evidence="5 6" key="1">
    <citation type="journal article" date="2015" name="Biol. Direct">
        <title>Babela massiliensis, a representative of a widespread bacterial phylum with unusual adaptations to parasitism in amoebae.</title>
        <authorList>
            <person name="Pagnier I."/>
            <person name="Yutin N."/>
            <person name="Croce O."/>
            <person name="Makarova K.S."/>
            <person name="Wolf Y.I."/>
            <person name="Benamar S."/>
            <person name="Raoult D."/>
            <person name="Koonin E.V."/>
            <person name="La Scola B."/>
        </authorList>
    </citation>
    <scope>NUCLEOTIDE SEQUENCE [LARGE SCALE GENOMIC DNA]</scope>
    <source>
        <strain evidence="6">BABL1</strain>
    </source>
</reference>
<protein>
    <submittedName>
        <fullName evidence="5">Ankyrin repeats containing protein</fullName>
    </submittedName>
</protein>
<dbReference type="SMART" id="SM00248">
    <property type="entry name" value="ANK"/>
    <property type="match status" value="2"/>
</dbReference>
<proteinExistence type="predicted"/>
<dbReference type="OrthoDB" id="9180058at2"/>
<dbReference type="PROSITE" id="PS50157">
    <property type="entry name" value="ZINC_FINGER_C2H2_2"/>
    <property type="match status" value="1"/>
</dbReference>
<dbReference type="HOGENOM" id="CLU_1451941_0_0_7"/>
<dbReference type="AlphaFoldDB" id="V6DFU8"/>
<dbReference type="Proteomes" id="UP000018769">
    <property type="component" value="Chromosome I"/>
</dbReference>
<dbReference type="RefSeq" id="WP_023791576.1">
    <property type="nucleotide sequence ID" value="NC_023003.1"/>
</dbReference>